<gene>
    <name evidence="1" type="ORF">XSR1_70003</name>
</gene>
<proteinExistence type="predicted"/>
<organism evidence="1 2">
    <name type="scientific">Xenorhabdus szentirmaii DSM 16338</name>
    <dbReference type="NCBI Taxonomy" id="1427518"/>
    <lineage>
        <taxon>Bacteria</taxon>
        <taxon>Pseudomonadati</taxon>
        <taxon>Pseudomonadota</taxon>
        <taxon>Gammaproteobacteria</taxon>
        <taxon>Enterobacterales</taxon>
        <taxon>Morganellaceae</taxon>
        <taxon>Xenorhabdus</taxon>
    </lineage>
</organism>
<evidence type="ECO:0000313" key="1">
    <source>
        <dbReference type="EMBL" id="CDL85261.1"/>
    </source>
</evidence>
<protein>
    <submittedName>
        <fullName evidence="1">Uncharacterized protein</fullName>
    </submittedName>
</protein>
<keyword evidence="2" id="KW-1185">Reference proteome</keyword>
<sequence>MSGDQVRYDKAQGFRVLILTIQDLNLPDRKQVLCVVDEKGDRTTNFINIFIITKKSVEMIIVY</sequence>
<comment type="caution">
    <text evidence="1">The sequence shown here is derived from an EMBL/GenBank/DDBJ whole genome shotgun (WGS) entry which is preliminary data.</text>
</comment>
<evidence type="ECO:0000313" key="2">
    <source>
        <dbReference type="Proteomes" id="UP000019202"/>
    </source>
</evidence>
<dbReference type="EMBL" id="CBXF010000132">
    <property type="protein sequence ID" value="CDL85261.1"/>
    <property type="molecule type" value="Genomic_DNA"/>
</dbReference>
<reference evidence="1" key="1">
    <citation type="submission" date="2013-11" db="EMBL/GenBank/DDBJ databases">
        <title>Draft genome sequence and annotation of the entomopathogenic bacteria, Xenorhabdus cabanillasi strain JM26 and Xenorhabdus szentirmai strain DSM 16338.</title>
        <authorList>
            <person name="Gualtieri M."/>
            <person name="Ogier J.C."/>
            <person name="Pages S."/>
            <person name="Givaudan A."/>
            <person name="Gaudriault S."/>
        </authorList>
    </citation>
    <scope>NUCLEOTIDE SEQUENCE [LARGE SCALE GENOMIC DNA]</scope>
    <source>
        <strain evidence="1">DSM 16338</strain>
    </source>
</reference>
<accession>W1J5X5</accession>
<name>W1J5X5_9GAMM</name>
<dbReference type="Proteomes" id="UP000019202">
    <property type="component" value="Unassembled WGS sequence"/>
</dbReference>
<dbReference type="AlphaFoldDB" id="W1J5X5"/>